<dbReference type="PANTHER" id="PTHR45947:SF15">
    <property type="entry name" value="TEICHURONIC ACID BIOSYNTHESIS GLYCOSYLTRANSFERASE TUAC-RELATED"/>
    <property type="match status" value="1"/>
</dbReference>
<feature type="compositionally biased region" description="Basic and acidic residues" evidence="1">
    <location>
        <begin position="427"/>
        <end position="437"/>
    </location>
</feature>
<accession>I0IBC8</accession>
<feature type="compositionally biased region" description="Low complexity" evidence="1">
    <location>
        <begin position="438"/>
        <end position="451"/>
    </location>
</feature>
<protein>
    <submittedName>
        <fullName evidence="3">Putative glycosyltransferase</fullName>
    </submittedName>
</protein>
<dbReference type="KEGG" id="phm:PSMK_04070"/>
<proteinExistence type="predicted"/>
<dbReference type="Gene3D" id="3.40.50.2000">
    <property type="entry name" value="Glycogen Phosphorylase B"/>
    <property type="match status" value="2"/>
</dbReference>
<dbReference type="OrthoDB" id="73743at2"/>
<evidence type="ECO:0000313" key="3">
    <source>
        <dbReference type="EMBL" id="BAM02566.1"/>
    </source>
</evidence>
<reference evidence="3 4" key="1">
    <citation type="submission" date="2012-02" db="EMBL/GenBank/DDBJ databases">
        <title>Complete genome sequence of Phycisphaera mikurensis NBRC 102666.</title>
        <authorList>
            <person name="Ankai A."/>
            <person name="Hosoyama A."/>
            <person name="Terui Y."/>
            <person name="Sekine M."/>
            <person name="Fukai R."/>
            <person name="Kato Y."/>
            <person name="Nakamura S."/>
            <person name="Yamada-Narita S."/>
            <person name="Kawakoshi A."/>
            <person name="Fukunaga Y."/>
            <person name="Yamazaki S."/>
            <person name="Fujita N."/>
        </authorList>
    </citation>
    <scope>NUCLEOTIDE SEQUENCE [LARGE SCALE GENOMIC DNA]</scope>
    <source>
        <strain evidence="4">NBRC 102666 / KCTC 22515 / FYK2301M01</strain>
    </source>
</reference>
<dbReference type="Pfam" id="PF13692">
    <property type="entry name" value="Glyco_trans_1_4"/>
    <property type="match status" value="1"/>
</dbReference>
<feature type="region of interest" description="Disordered" evidence="1">
    <location>
        <begin position="419"/>
        <end position="451"/>
    </location>
</feature>
<evidence type="ECO:0000256" key="1">
    <source>
        <dbReference type="SAM" id="MobiDB-lite"/>
    </source>
</evidence>
<dbReference type="eggNOG" id="COG0438">
    <property type="taxonomic scope" value="Bacteria"/>
</dbReference>
<evidence type="ECO:0000313" key="4">
    <source>
        <dbReference type="Proteomes" id="UP000007881"/>
    </source>
</evidence>
<name>I0IBC8_PHYMF</name>
<organism evidence="3 4">
    <name type="scientific">Phycisphaera mikurensis (strain NBRC 102666 / KCTC 22515 / FYK2301M01)</name>
    <dbReference type="NCBI Taxonomy" id="1142394"/>
    <lineage>
        <taxon>Bacteria</taxon>
        <taxon>Pseudomonadati</taxon>
        <taxon>Planctomycetota</taxon>
        <taxon>Phycisphaerae</taxon>
        <taxon>Phycisphaerales</taxon>
        <taxon>Phycisphaeraceae</taxon>
        <taxon>Phycisphaera</taxon>
    </lineage>
</organism>
<keyword evidence="4" id="KW-1185">Reference proteome</keyword>
<dbReference type="GO" id="GO:0016757">
    <property type="term" value="F:glycosyltransferase activity"/>
    <property type="evidence" value="ECO:0007669"/>
    <property type="project" value="UniProtKB-ARBA"/>
</dbReference>
<dbReference type="Pfam" id="PF13439">
    <property type="entry name" value="Glyco_transf_4"/>
    <property type="match status" value="1"/>
</dbReference>
<dbReference type="Proteomes" id="UP000007881">
    <property type="component" value="Chromosome"/>
</dbReference>
<keyword evidence="3" id="KW-0808">Transferase</keyword>
<gene>
    <name evidence="3" type="ordered locus">PSMK_04070</name>
</gene>
<evidence type="ECO:0000259" key="2">
    <source>
        <dbReference type="Pfam" id="PF13439"/>
    </source>
</evidence>
<dbReference type="STRING" id="1142394.PSMK_04070"/>
<dbReference type="InterPro" id="IPR028098">
    <property type="entry name" value="Glyco_trans_4-like_N"/>
</dbReference>
<dbReference type="RefSeq" id="WP_014435786.1">
    <property type="nucleotide sequence ID" value="NC_017080.1"/>
</dbReference>
<dbReference type="EMBL" id="AP012338">
    <property type="protein sequence ID" value="BAM02566.1"/>
    <property type="molecule type" value="Genomic_DNA"/>
</dbReference>
<feature type="domain" description="Glycosyltransferase subfamily 4-like N-terminal" evidence="2">
    <location>
        <begin position="111"/>
        <end position="219"/>
    </location>
</feature>
<dbReference type="InterPro" id="IPR050194">
    <property type="entry name" value="Glycosyltransferase_grp1"/>
</dbReference>
<sequence>MPAPAAEPAADAAPVAYLVNAYPKVSHAFIRREIAALEALGQPVQRVSIRAAEGLVDPEDLEEAGRTRVLFEPARLVGPALRAALRPGRLARALGQAMGMAAARGGGLAGRLRHLVYLVEACRLRELVDAAGARHVHAHFGTNPAAVARLCRTLGGPPFSFTVHGPEEFDRPVGLSLASKAADAAFVAAVSSFGRSQLMRWIDPRAWDRIAVVRCGLDAAYLQAGDAGASRPAKADLFVCVGRLCEQKGQHLLVEAVARLAEGGSPVRLRLVGDGPMRADLEAFARERGVADRVEFTGNASAEAVRGHLLDARAMALPSFAEGLPVVLMEALALGRPVISTYIAGIPELVDAGCGWLVPAGDADALAEAMRAALAAPAADLDAMGREGRRRVLERHAAPRIAAQLLGLFDDATPAGERSAAVASAEAEAHATPEDRPAAAAASRVAPAPAA</sequence>
<dbReference type="HOGENOM" id="CLU_009583_14_2_0"/>
<dbReference type="PANTHER" id="PTHR45947">
    <property type="entry name" value="SULFOQUINOVOSYL TRANSFERASE SQD2"/>
    <property type="match status" value="1"/>
</dbReference>
<dbReference type="PATRIC" id="fig|1142394.8.peg.415"/>
<dbReference type="SUPFAM" id="SSF53756">
    <property type="entry name" value="UDP-Glycosyltransferase/glycogen phosphorylase"/>
    <property type="match status" value="1"/>
</dbReference>
<dbReference type="AlphaFoldDB" id="I0IBC8"/>